<dbReference type="RefSeq" id="WP_176237738.1">
    <property type="nucleotide sequence ID" value="NZ_FWXB01000016.1"/>
</dbReference>
<dbReference type="EC" id="1.4.3.-" evidence="3"/>
<keyword evidence="1 3" id="KW-0560">Oxidoreductase</keyword>
<dbReference type="PANTHER" id="PTHR13847:SF281">
    <property type="entry name" value="FAD DEPENDENT OXIDOREDUCTASE DOMAIN-CONTAINING PROTEIN"/>
    <property type="match status" value="1"/>
</dbReference>
<evidence type="ECO:0000313" key="4">
    <source>
        <dbReference type="Proteomes" id="UP000193224"/>
    </source>
</evidence>
<keyword evidence="4" id="KW-1185">Reference proteome</keyword>
<protein>
    <submittedName>
        <fullName evidence="3">Gamma-glutamylputrescine oxidoreductase</fullName>
        <ecNumber evidence="3">1.4.3.-</ecNumber>
    </submittedName>
</protein>
<dbReference type="GO" id="GO:0005737">
    <property type="term" value="C:cytoplasm"/>
    <property type="evidence" value="ECO:0007669"/>
    <property type="project" value="TreeGrafter"/>
</dbReference>
<dbReference type="Pfam" id="PF01266">
    <property type="entry name" value="DAO"/>
    <property type="match status" value="1"/>
</dbReference>
<dbReference type="SUPFAM" id="SSF51905">
    <property type="entry name" value="FAD/NAD(P)-binding domain"/>
    <property type="match status" value="1"/>
</dbReference>
<evidence type="ECO:0000259" key="2">
    <source>
        <dbReference type="Pfam" id="PF01266"/>
    </source>
</evidence>
<dbReference type="PANTHER" id="PTHR13847">
    <property type="entry name" value="SARCOSINE DEHYDROGENASE-RELATED"/>
    <property type="match status" value="1"/>
</dbReference>
<organism evidence="3 4">
    <name type="scientific">Roseovarius aestuarii</name>
    <dbReference type="NCBI Taxonomy" id="475083"/>
    <lineage>
        <taxon>Bacteria</taxon>
        <taxon>Pseudomonadati</taxon>
        <taxon>Pseudomonadota</taxon>
        <taxon>Alphaproteobacteria</taxon>
        <taxon>Rhodobacterales</taxon>
        <taxon>Roseobacteraceae</taxon>
        <taxon>Roseovarius</taxon>
    </lineage>
</organism>
<reference evidence="3 4" key="1">
    <citation type="submission" date="2017-03" db="EMBL/GenBank/DDBJ databases">
        <authorList>
            <person name="Afonso C.L."/>
            <person name="Miller P.J."/>
            <person name="Scott M.A."/>
            <person name="Spackman E."/>
            <person name="Goraichik I."/>
            <person name="Dimitrov K.M."/>
            <person name="Suarez D.L."/>
            <person name="Swayne D.E."/>
        </authorList>
    </citation>
    <scope>NUCLEOTIDE SEQUENCE [LARGE SCALE GENOMIC DNA]</scope>
    <source>
        <strain evidence="3 4">CECT 7745</strain>
    </source>
</reference>
<accession>A0A1X7BVY8</accession>
<dbReference type="EMBL" id="FWXB01000016">
    <property type="protein sequence ID" value="SMC13754.1"/>
    <property type="molecule type" value="Genomic_DNA"/>
</dbReference>
<dbReference type="AlphaFoldDB" id="A0A1X7BVY8"/>
<proteinExistence type="predicted"/>
<dbReference type="InterPro" id="IPR006076">
    <property type="entry name" value="FAD-dep_OxRdtase"/>
</dbReference>
<dbReference type="GO" id="GO:0016491">
    <property type="term" value="F:oxidoreductase activity"/>
    <property type="evidence" value="ECO:0007669"/>
    <property type="project" value="UniProtKB-KW"/>
</dbReference>
<dbReference type="Gene3D" id="3.50.50.60">
    <property type="entry name" value="FAD/NAD(P)-binding domain"/>
    <property type="match status" value="1"/>
</dbReference>
<evidence type="ECO:0000313" key="3">
    <source>
        <dbReference type="EMBL" id="SMC13754.1"/>
    </source>
</evidence>
<dbReference type="Gene3D" id="3.30.9.10">
    <property type="entry name" value="D-Amino Acid Oxidase, subunit A, domain 2"/>
    <property type="match status" value="1"/>
</dbReference>
<feature type="domain" description="FAD dependent oxidoreductase" evidence="2">
    <location>
        <begin position="41"/>
        <end position="391"/>
    </location>
</feature>
<evidence type="ECO:0000256" key="1">
    <source>
        <dbReference type="ARBA" id="ARBA00023002"/>
    </source>
</evidence>
<dbReference type="InterPro" id="IPR036188">
    <property type="entry name" value="FAD/NAD-bd_sf"/>
</dbReference>
<name>A0A1X7BVY8_9RHOB</name>
<dbReference type="Proteomes" id="UP000193224">
    <property type="component" value="Unassembled WGS sequence"/>
</dbReference>
<gene>
    <name evidence="3" type="primary">puuB_6</name>
    <name evidence="3" type="ORF">ROA7745_03613</name>
</gene>
<sequence length="439" mass="47441">MKPLNLLYANDRPGTYPDSWYAATATPLEPFERLKGQTRADICVIGAGYTGLSAALHLAEAGRDVVLVDAHRVGFGASGRNGGQLGSGQRMDQHGLEKLVGQDDALKLWELAEEAKDLVRSLVARHKIDCHLKPGIAHACFSTREVAEEHDYAEHLQKRYGYDQIEALDHDGLQSICPSPAYVGGTLDMGAGHLHPLAYALGLARAAAAAGVRIHENTEVHDIKTGGKAVVRTTHGQVEADHVILACNGYLGGLDRKVAARVMPINNFIAATEPLGDDATKVLARDVAVADTKFVINYFRLSHDKRLLFGGGESYGYKFPSDIAATVRKPMSQIFPHLKDVKIDYTWGGTLGITMKRMPYLARLAPNILTASGYSGHGVGTATHSGWLMAQAIIGQSNSTGFDTLARIPTPSFPGGTMMRSPLLVLAMTWYAMRDRLGF</sequence>